<feature type="transmembrane region" description="Helical" evidence="2">
    <location>
        <begin position="381"/>
        <end position="406"/>
    </location>
</feature>
<sequence length="487" mass="51464">MIERIRPWFRGIAVAAASMAVFAIAVGCFLALMLLVISMEEGGDNLSASAMSLTSAVVLLSQGVGFTVDPVNLTLMPLLLTVSLVLLVRAFAQRLTCGVGGYVTGLAAWLALDTLFSKGTDAILDDALWLILVKGAAVFSLGYLMAALPVSVGLAATMERLRRSAGPQLLRAVRIGITIAVALIASYVTIGFISVIVWSVRNHAAVMHLYDLLGMGTGSRILTTIACLAWLPNLCVWAISWTFGGGFSIGDLGSFTLWIGQSTSLPSIPVFGVLPEPVADERLRIALISIPLVLGLLAGTLSIWSKRGFSIRAAGPANPVDPKIVMLDFAYPAGSFCIACALISLGCSLMFLLSDGGLGKERLAHLGVDVMQSTQTVARPAAFGLFAAWLLALIGVASVFGIRWIARRIRANRASAAVPSDDGTTNAEKRPVKTDDRRPADAIGTSRTARIITNVPDHGQQQEAATKEEQDDKHEPTDTTGAGVRLP</sequence>
<feature type="transmembrane region" description="Helical" evidence="2">
    <location>
        <begin position="177"/>
        <end position="201"/>
    </location>
</feature>
<feature type="compositionally biased region" description="Basic and acidic residues" evidence="1">
    <location>
        <begin position="465"/>
        <end position="477"/>
    </location>
</feature>
<comment type="caution">
    <text evidence="3">The sequence shown here is derived from an EMBL/GenBank/DDBJ whole genome shotgun (WGS) entry which is preliminary data.</text>
</comment>
<dbReference type="PROSITE" id="PS51257">
    <property type="entry name" value="PROKAR_LIPOPROTEIN"/>
    <property type="match status" value="1"/>
</dbReference>
<keyword evidence="2" id="KW-1133">Transmembrane helix</keyword>
<evidence type="ECO:0000256" key="2">
    <source>
        <dbReference type="SAM" id="Phobius"/>
    </source>
</evidence>
<organism evidence="3 4">
    <name type="scientific">Bifidobacterium aerophilum</name>
    <dbReference type="NCBI Taxonomy" id="1798155"/>
    <lineage>
        <taxon>Bacteria</taxon>
        <taxon>Bacillati</taxon>
        <taxon>Actinomycetota</taxon>
        <taxon>Actinomycetes</taxon>
        <taxon>Bifidobacteriales</taxon>
        <taxon>Bifidobacteriaceae</taxon>
        <taxon>Bifidobacterium</taxon>
    </lineage>
</organism>
<reference evidence="3 4" key="1">
    <citation type="submission" date="2019-10" db="EMBL/GenBank/DDBJ databases">
        <title>Bifidobacterium from non-human primates.</title>
        <authorList>
            <person name="Modesto M."/>
        </authorList>
    </citation>
    <scope>NUCLEOTIDE SEQUENCE [LARGE SCALE GENOMIC DNA]</scope>
    <source>
        <strain evidence="3 4">TRE17</strain>
    </source>
</reference>
<keyword evidence="4" id="KW-1185">Reference proteome</keyword>
<gene>
    <name evidence="3" type="ORF">GFD25_04460</name>
</gene>
<keyword evidence="2" id="KW-0472">Membrane</keyword>
<dbReference type="Pfam" id="PF19877">
    <property type="entry name" value="DUF6350"/>
    <property type="match status" value="1"/>
</dbReference>
<feature type="transmembrane region" description="Helical" evidence="2">
    <location>
        <begin position="12"/>
        <end position="36"/>
    </location>
</feature>
<feature type="transmembrane region" description="Helical" evidence="2">
    <location>
        <begin position="325"/>
        <end position="353"/>
    </location>
</feature>
<accession>A0A6N9Z4H9</accession>
<feature type="transmembrane region" description="Helical" evidence="2">
    <location>
        <begin position="221"/>
        <end position="243"/>
    </location>
</feature>
<evidence type="ECO:0000256" key="1">
    <source>
        <dbReference type="SAM" id="MobiDB-lite"/>
    </source>
</evidence>
<protein>
    <submittedName>
        <fullName evidence="3">Uncharacterized protein</fullName>
    </submittedName>
</protein>
<dbReference type="RefSeq" id="WP_163230358.1">
    <property type="nucleotide sequence ID" value="NZ_WHZW01000007.1"/>
</dbReference>
<feature type="transmembrane region" description="Helical" evidence="2">
    <location>
        <begin position="128"/>
        <end position="156"/>
    </location>
</feature>
<feature type="transmembrane region" description="Helical" evidence="2">
    <location>
        <begin position="285"/>
        <end position="304"/>
    </location>
</feature>
<feature type="compositionally biased region" description="Basic and acidic residues" evidence="1">
    <location>
        <begin position="427"/>
        <end position="440"/>
    </location>
</feature>
<evidence type="ECO:0000313" key="3">
    <source>
        <dbReference type="EMBL" id="NEG89264.1"/>
    </source>
</evidence>
<keyword evidence="2" id="KW-0812">Transmembrane</keyword>
<proteinExistence type="predicted"/>
<dbReference type="Proteomes" id="UP000469194">
    <property type="component" value="Unassembled WGS sequence"/>
</dbReference>
<feature type="region of interest" description="Disordered" evidence="1">
    <location>
        <begin position="415"/>
        <end position="487"/>
    </location>
</feature>
<name>A0A6N9Z4H9_9BIFI</name>
<evidence type="ECO:0000313" key="4">
    <source>
        <dbReference type="Proteomes" id="UP000469194"/>
    </source>
</evidence>
<dbReference type="EMBL" id="WHZW01000007">
    <property type="protein sequence ID" value="NEG89264.1"/>
    <property type="molecule type" value="Genomic_DNA"/>
</dbReference>
<dbReference type="AlphaFoldDB" id="A0A6N9Z4H9"/>
<feature type="transmembrane region" description="Helical" evidence="2">
    <location>
        <begin position="74"/>
        <end position="92"/>
    </location>
</feature>
<feature type="transmembrane region" description="Helical" evidence="2">
    <location>
        <begin position="99"/>
        <end position="116"/>
    </location>
</feature>
<dbReference type="InterPro" id="IPR045931">
    <property type="entry name" value="DUF6350"/>
</dbReference>